<dbReference type="OrthoDB" id="408631at2759"/>
<dbReference type="Proteomes" id="UP000797356">
    <property type="component" value="Chromosome 6"/>
</dbReference>
<dbReference type="InterPro" id="IPR033140">
    <property type="entry name" value="Lipase_GDXG_put_SER_AS"/>
</dbReference>
<dbReference type="SUPFAM" id="SSF53474">
    <property type="entry name" value="alpha/beta-Hydrolases"/>
    <property type="match status" value="1"/>
</dbReference>
<feature type="active site" evidence="1">
    <location>
        <position position="164"/>
    </location>
</feature>
<dbReference type="InterPro" id="IPR029058">
    <property type="entry name" value="AB_hydrolase_fold"/>
</dbReference>
<reference evidence="3" key="2">
    <citation type="submission" date="2019-07" db="EMBL/GenBank/DDBJ databases">
        <authorList>
            <person name="Yang Y."/>
            <person name="Bocs S."/>
            <person name="Baudouin L."/>
        </authorList>
    </citation>
    <scope>NUCLEOTIDE SEQUENCE</scope>
    <source>
        <tissue evidence="3">Spear leaf of Hainan Tall coconut</tissue>
    </source>
</reference>
<dbReference type="InterPro" id="IPR050466">
    <property type="entry name" value="Carboxylest/Gibb_receptor"/>
</dbReference>
<name>A0A8K0ICV6_COCNU</name>
<proteinExistence type="predicted"/>
<evidence type="ECO:0000256" key="1">
    <source>
        <dbReference type="PROSITE-ProRule" id="PRU10038"/>
    </source>
</evidence>
<dbReference type="GO" id="GO:0016787">
    <property type="term" value="F:hydrolase activity"/>
    <property type="evidence" value="ECO:0007669"/>
    <property type="project" value="InterPro"/>
</dbReference>
<evidence type="ECO:0000259" key="2">
    <source>
        <dbReference type="Pfam" id="PF07859"/>
    </source>
</evidence>
<comment type="caution">
    <text evidence="3">The sequence shown here is derived from an EMBL/GenBank/DDBJ whole genome shotgun (WGS) entry which is preliminary data.</text>
</comment>
<feature type="domain" description="Alpha/beta hydrolase fold-3" evidence="2">
    <location>
        <begin position="77"/>
        <end position="302"/>
    </location>
</feature>
<dbReference type="EMBL" id="CM017877">
    <property type="protein sequence ID" value="KAG1347968.1"/>
    <property type="molecule type" value="Genomic_DNA"/>
</dbReference>
<dbReference type="Pfam" id="PF07859">
    <property type="entry name" value="Abhydrolase_3"/>
    <property type="match status" value="1"/>
</dbReference>
<reference evidence="3" key="1">
    <citation type="journal article" date="2017" name="Gigascience">
        <title>The genome draft of coconut (Cocos nucifera).</title>
        <authorList>
            <person name="Xiao Y."/>
            <person name="Xu P."/>
            <person name="Fan H."/>
            <person name="Baudouin L."/>
            <person name="Xia W."/>
            <person name="Bocs S."/>
            <person name="Xu J."/>
            <person name="Li Q."/>
            <person name="Guo A."/>
            <person name="Zhou L."/>
            <person name="Li J."/>
            <person name="Wu Y."/>
            <person name="Ma Z."/>
            <person name="Armero A."/>
            <person name="Issali A.E."/>
            <person name="Liu N."/>
            <person name="Peng M."/>
            <person name="Yang Y."/>
        </authorList>
    </citation>
    <scope>NUCLEOTIDE SEQUENCE</scope>
    <source>
        <tissue evidence="3">Spear leaf of Hainan Tall coconut</tissue>
    </source>
</reference>
<dbReference type="InterPro" id="IPR013094">
    <property type="entry name" value="AB_hydrolase_3"/>
</dbReference>
<keyword evidence="4" id="KW-1185">Reference proteome</keyword>
<evidence type="ECO:0000313" key="4">
    <source>
        <dbReference type="Proteomes" id="UP000797356"/>
    </source>
</evidence>
<evidence type="ECO:0000313" key="3">
    <source>
        <dbReference type="EMBL" id="KAG1347968.1"/>
    </source>
</evidence>
<protein>
    <submittedName>
        <fullName evidence="3">Arylacetamide deacetylase</fullName>
    </submittedName>
</protein>
<dbReference type="PANTHER" id="PTHR23024">
    <property type="entry name" value="ARYLACETAMIDE DEACETYLASE"/>
    <property type="match status" value="1"/>
</dbReference>
<dbReference type="Gene3D" id="3.40.50.1820">
    <property type="entry name" value="alpha/beta hydrolase"/>
    <property type="match status" value="1"/>
</dbReference>
<dbReference type="AlphaFoldDB" id="A0A8K0ICV6"/>
<accession>A0A8K0ICV6</accession>
<dbReference type="PROSITE" id="PS01174">
    <property type="entry name" value="LIPASE_GDXG_SER"/>
    <property type="match status" value="1"/>
</dbReference>
<organism evidence="3 4">
    <name type="scientific">Cocos nucifera</name>
    <name type="common">Coconut palm</name>
    <dbReference type="NCBI Taxonomy" id="13894"/>
    <lineage>
        <taxon>Eukaryota</taxon>
        <taxon>Viridiplantae</taxon>
        <taxon>Streptophyta</taxon>
        <taxon>Embryophyta</taxon>
        <taxon>Tracheophyta</taxon>
        <taxon>Spermatophyta</taxon>
        <taxon>Magnoliopsida</taxon>
        <taxon>Liliopsida</taxon>
        <taxon>Arecaceae</taxon>
        <taxon>Arecoideae</taxon>
        <taxon>Cocoseae</taxon>
        <taxon>Attaleinae</taxon>
        <taxon>Cocos</taxon>
    </lineage>
</organism>
<gene>
    <name evidence="3" type="ORF">COCNU_06G017970</name>
</gene>
<dbReference type="PANTHER" id="PTHR23024:SF535">
    <property type="entry name" value="OS07G0162900 PROTEIN"/>
    <property type="match status" value="1"/>
</dbReference>
<sequence length="330" mass="36952">MSSFAAYEVDECRGVLRVFSDGSIVRSPNPSFPVPVQDDGSVDWKDAQFDAAHDLHLRLYKPRHRLASDGPKFPVFYYFHGGGFCIGSRTWPNCQNYCLRLASELRAVVVAPDYRLAPEHHLPAAIDDGAAAVEWLRRQAASPDPDPWFAEAVDFGRVFISGDSAGGNIAHHLAVRFGSAAGRAKLEPVRIRGFVQLMPFFGGTRRTKSEAECPKDAFLNLELNDRYWRLSLPRGATADHPLVNPFGPGSPDLEPLEFEPMLVVVGDRDLLRDRAAAYAKRLREWGKPVELAEFQGQQHGFFTIDPWSEPANELMRVIKRFMDEKRSGSN</sequence>